<dbReference type="InterPro" id="IPR001752">
    <property type="entry name" value="Kinesin_motor_dom"/>
</dbReference>
<reference evidence="11" key="1">
    <citation type="journal article" date="2020" name="PLoS Negl. Trop. Dis.">
        <title>High-quality nuclear genome for Sarcoptes scabiei-A critical resource for a neglected parasite.</title>
        <authorList>
            <person name="Korhonen P.K."/>
            <person name="Gasser R.B."/>
            <person name="Ma G."/>
            <person name="Wang T."/>
            <person name="Stroehlein A.J."/>
            <person name="Young N.D."/>
            <person name="Ang C.S."/>
            <person name="Fernando D.D."/>
            <person name="Lu H.C."/>
            <person name="Taylor S."/>
            <person name="Reynolds S.L."/>
            <person name="Mofiz E."/>
            <person name="Najaraj S.H."/>
            <person name="Gowda H."/>
            <person name="Madugundu A."/>
            <person name="Renuse S."/>
            <person name="Holt D."/>
            <person name="Pandey A."/>
            <person name="Papenfuss A.T."/>
            <person name="Fischer K."/>
        </authorList>
    </citation>
    <scope>NUCLEOTIDE SEQUENCE [LARGE SCALE GENOMIC DNA]</scope>
</reference>
<feature type="binding site" evidence="5">
    <location>
        <begin position="139"/>
        <end position="146"/>
    </location>
    <ligand>
        <name>ATP</name>
        <dbReference type="ChEBI" id="CHEBI:30616"/>
    </ligand>
</feature>
<feature type="coiled-coil region" evidence="7">
    <location>
        <begin position="527"/>
        <end position="554"/>
    </location>
</feature>
<name>A0A834VCK9_SARSC</name>
<keyword evidence="2 5" id="KW-0547">Nucleotide-binding</keyword>
<dbReference type="AlphaFoldDB" id="A0A834VCK9"/>
<reference evidence="10" key="3">
    <citation type="submission" date="2022-06" db="UniProtKB">
        <authorList>
            <consortium name="EnsemblMetazoa"/>
        </authorList>
    </citation>
    <scope>IDENTIFICATION</scope>
</reference>
<evidence type="ECO:0000313" key="10">
    <source>
        <dbReference type="EnsemblMetazoa" id="KAF7488623.1"/>
    </source>
</evidence>
<dbReference type="Pfam" id="PF00225">
    <property type="entry name" value="Kinesin"/>
    <property type="match status" value="1"/>
</dbReference>
<proteinExistence type="inferred from homology"/>
<gene>
    <name evidence="9" type="ORF">SSS_8814</name>
</gene>
<dbReference type="GO" id="GO:0003777">
    <property type="term" value="F:microtubule motor activity"/>
    <property type="evidence" value="ECO:0007669"/>
    <property type="project" value="InterPro"/>
</dbReference>
<dbReference type="Proteomes" id="UP000070412">
    <property type="component" value="Unassembled WGS sequence"/>
</dbReference>
<evidence type="ECO:0000256" key="7">
    <source>
        <dbReference type="SAM" id="Coils"/>
    </source>
</evidence>
<reference evidence="9" key="2">
    <citation type="submission" date="2020-01" db="EMBL/GenBank/DDBJ databases">
        <authorList>
            <person name="Korhonen P.K.K."/>
            <person name="Guangxu M.G."/>
            <person name="Wang T.W."/>
            <person name="Stroehlein A.J.S."/>
            <person name="Young N.D."/>
            <person name="Ang C.-S.A."/>
            <person name="Fernando D.W.F."/>
            <person name="Lu H.L."/>
            <person name="Taylor S.T."/>
            <person name="Ehtesham M.E.M."/>
            <person name="Najaraj S.H.N."/>
            <person name="Harsha G.H.G."/>
            <person name="Madugundu A.M."/>
            <person name="Renuse S.R."/>
            <person name="Holt D.H."/>
            <person name="Pandey A.P."/>
            <person name="Papenfuss A.P."/>
            <person name="Gasser R.B.G."/>
            <person name="Fischer K.F."/>
        </authorList>
    </citation>
    <scope>NUCLEOTIDE SEQUENCE</scope>
    <source>
        <strain evidence="9">SSS_KF_BRIS2020</strain>
    </source>
</reference>
<evidence type="ECO:0000256" key="1">
    <source>
        <dbReference type="ARBA" id="ARBA00004245"/>
    </source>
</evidence>
<keyword evidence="11" id="KW-1185">Reference proteome</keyword>
<dbReference type="EMBL" id="WVUK01000066">
    <property type="protein sequence ID" value="KAF7488623.1"/>
    <property type="molecule type" value="Genomic_DNA"/>
</dbReference>
<evidence type="ECO:0000256" key="2">
    <source>
        <dbReference type="ARBA" id="ARBA00022741"/>
    </source>
</evidence>
<dbReference type="SUPFAM" id="SSF52540">
    <property type="entry name" value="P-loop containing nucleoside triphosphate hydrolases"/>
    <property type="match status" value="1"/>
</dbReference>
<dbReference type="InterPro" id="IPR019821">
    <property type="entry name" value="Kinesin_motor_CS"/>
</dbReference>
<dbReference type="PANTHER" id="PTHR47968">
    <property type="entry name" value="CENTROMERE PROTEIN E"/>
    <property type="match status" value="1"/>
</dbReference>
<evidence type="ECO:0000256" key="4">
    <source>
        <dbReference type="ARBA" id="ARBA00023212"/>
    </source>
</evidence>
<evidence type="ECO:0000313" key="11">
    <source>
        <dbReference type="Proteomes" id="UP000070412"/>
    </source>
</evidence>
<feature type="coiled-coil region" evidence="7">
    <location>
        <begin position="398"/>
        <end position="471"/>
    </location>
</feature>
<keyword evidence="4" id="KW-0206">Cytoskeleton</keyword>
<dbReference type="InterPro" id="IPR036961">
    <property type="entry name" value="Kinesin_motor_dom_sf"/>
</dbReference>
<evidence type="ECO:0000259" key="8">
    <source>
        <dbReference type="PROSITE" id="PS50067"/>
    </source>
</evidence>
<dbReference type="GO" id="GO:0005874">
    <property type="term" value="C:microtubule"/>
    <property type="evidence" value="ECO:0007669"/>
    <property type="project" value="UniProtKB-KW"/>
</dbReference>
<evidence type="ECO:0000256" key="3">
    <source>
        <dbReference type="ARBA" id="ARBA00022840"/>
    </source>
</evidence>
<keyword evidence="6" id="KW-0493">Microtubule</keyword>
<dbReference type="EnsemblMetazoa" id="SSS_8814s_mrna">
    <property type="protein sequence ID" value="KAF7488623.1"/>
    <property type="gene ID" value="SSS_8814"/>
</dbReference>
<dbReference type="PRINTS" id="PR00380">
    <property type="entry name" value="KINESINHEAVY"/>
</dbReference>
<keyword evidence="4" id="KW-0963">Cytoplasm</keyword>
<evidence type="ECO:0000256" key="6">
    <source>
        <dbReference type="RuleBase" id="RU000394"/>
    </source>
</evidence>
<dbReference type="PROSITE" id="PS00411">
    <property type="entry name" value="KINESIN_MOTOR_1"/>
    <property type="match status" value="1"/>
</dbReference>
<dbReference type="GO" id="GO:0007018">
    <property type="term" value="P:microtubule-based movement"/>
    <property type="evidence" value="ECO:0007669"/>
    <property type="project" value="InterPro"/>
</dbReference>
<keyword evidence="3 5" id="KW-0067">ATP-binding</keyword>
<dbReference type="OrthoDB" id="6489156at2759"/>
<dbReference type="PROSITE" id="PS50067">
    <property type="entry name" value="KINESIN_MOTOR_2"/>
    <property type="match status" value="1"/>
</dbReference>
<dbReference type="SMART" id="SM00129">
    <property type="entry name" value="KISc"/>
    <property type="match status" value="1"/>
</dbReference>
<dbReference type="InterPro" id="IPR027417">
    <property type="entry name" value="P-loop_NTPase"/>
</dbReference>
<dbReference type="InterPro" id="IPR027640">
    <property type="entry name" value="Kinesin-like_fam"/>
</dbReference>
<accession>A0A834VCK9</accession>
<keyword evidence="5 6" id="KW-0505">Motor protein</keyword>
<sequence length="828" mass="95471">MKRSSDSAGNYGCQKSPRICSTININDGGSSEMSRMKVCVRVRPVNQKEVQIGAKPVIEIIDQNMLVFDPYVFDEANDQYQYQGKVYKEIGKRPNKNLQFVFDRIFNESENNLSVYTETTKDLVSSLLAGYNCSVFAYGSTGSGKTHTMLGSSNDPGVIFFTTMDLYRHLEEQKDRNLELSISYFEIYNEIFYDLLDPTSGQSLSILEDGNKGMIVKNLSIHQPKDADHLLKMLEFGNKNRKQHPTDSNSESSRSHAIFQITLRRKDFANDQEMSIQVSKMSLIDLAGSERASTAYKTYRSQGLHREGGNINKSLLSLGNCINALTNNKNGYIPYRSSKLTLILRDSLGGNCRTLMIATISSSGNSYEEIHNTLLYAERAKGVQLNVRKNNISVAVQPREYKNIIEKMSREIENLKRENDILKNQAVSIPENPIISSADAIEKLNSIKNVLDDLFKRRTELREKLLDCEHNLKFLDLRIFFRTLDNQRLKLLEMDEENDGKQDRNDLKSKENLHSIYSQKLYYMNLKSSFQKEVDENQTKINKLEKELLEKTNNDLVVRCFFKENKYETQSSNIVIAEKHYKKIIEEFLSRYECYEDLNSDVMSVLYKFYHMLNGLGHLSEEMNDRMKSIVHKIKGRKNVVWRDNVDSPTFNKQKDLERIFSFPMFMSVCDTSEENEKRNLVAVHDITPTLNKNKNNLYNNHSHNQNTQHNSALGNTVTKARNVAIVSPAFGLKQPLKGKENQRSYFNNNSSIHYNNNSSLKNRYNHNLRHLKSPRSWSTPIVSPGDSLSVVNTSSRQLRSYNYNNRFNHGQNYSSFSKSPRSHFNRY</sequence>
<evidence type="ECO:0000313" key="9">
    <source>
        <dbReference type="EMBL" id="KAF7488623.1"/>
    </source>
</evidence>
<dbReference type="Gene3D" id="3.40.850.10">
    <property type="entry name" value="Kinesin motor domain"/>
    <property type="match status" value="1"/>
</dbReference>
<keyword evidence="7" id="KW-0175">Coiled coil</keyword>
<dbReference type="GO" id="GO:0005524">
    <property type="term" value="F:ATP binding"/>
    <property type="evidence" value="ECO:0007669"/>
    <property type="project" value="UniProtKB-UniRule"/>
</dbReference>
<comment type="subcellular location">
    <subcellularLocation>
        <location evidence="1">Cytoplasm</location>
        <location evidence="1">Cytoskeleton</location>
    </subcellularLocation>
</comment>
<dbReference type="GO" id="GO:0008017">
    <property type="term" value="F:microtubule binding"/>
    <property type="evidence" value="ECO:0007669"/>
    <property type="project" value="InterPro"/>
</dbReference>
<dbReference type="PANTHER" id="PTHR47968:SF65">
    <property type="entry name" value="KINESIN MOTOR DOMAIN-CONTAINING PROTEIN"/>
    <property type="match status" value="1"/>
</dbReference>
<organism evidence="9">
    <name type="scientific">Sarcoptes scabiei</name>
    <name type="common">Itch mite</name>
    <name type="synonym">Acarus scabiei</name>
    <dbReference type="NCBI Taxonomy" id="52283"/>
    <lineage>
        <taxon>Eukaryota</taxon>
        <taxon>Metazoa</taxon>
        <taxon>Ecdysozoa</taxon>
        <taxon>Arthropoda</taxon>
        <taxon>Chelicerata</taxon>
        <taxon>Arachnida</taxon>
        <taxon>Acari</taxon>
        <taxon>Acariformes</taxon>
        <taxon>Sarcoptiformes</taxon>
        <taxon>Astigmata</taxon>
        <taxon>Psoroptidia</taxon>
        <taxon>Sarcoptoidea</taxon>
        <taxon>Sarcoptidae</taxon>
        <taxon>Sarcoptinae</taxon>
        <taxon>Sarcoptes</taxon>
    </lineage>
</organism>
<evidence type="ECO:0000256" key="5">
    <source>
        <dbReference type="PROSITE-ProRule" id="PRU00283"/>
    </source>
</evidence>
<comment type="similarity">
    <text evidence="5 6">Belongs to the TRAFAC class myosin-kinesin ATPase superfamily. Kinesin family.</text>
</comment>
<protein>
    <recommendedName>
        <fullName evidence="6">Kinesin-like protein</fullName>
    </recommendedName>
</protein>
<feature type="domain" description="Kinesin motor" evidence="8">
    <location>
        <begin position="35"/>
        <end position="383"/>
    </location>
</feature>